<comment type="caution">
    <text evidence="1">The sequence shown here is derived from an EMBL/GenBank/DDBJ whole genome shotgun (WGS) entry which is preliminary data.</text>
</comment>
<sequence length="58" mass="6096">MLLAAMATLGAMPKRTVEVAVQEPEWKEGPSGHPKSTHGRFSLLAIHCLSDSLPGSGP</sequence>
<proteinExistence type="predicted"/>
<evidence type="ECO:0000313" key="1">
    <source>
        <dbReference type="EMBL" id="KKL66025.1"/>
    </source>
</evidence>
<reference evidence="1" key="1">
    <citation type="journal article" date="2015" name="Nature">
        <title>Complex archaea that bridge the gap between prokaryotes and eukaryotes.</title>
        <authorList>
            <person name="Spang A."/>
            <person name="Saw J.H."/>
            <person name="Jorgensen S.L."/>
            <person name="Zaremba-Niedzwiedzka K."/>
            <person name="Martijn J."/>
            <person name="Lind A.E."/>
            <person name="van Eijk R."/>
            <person name="Schleper C."/>
            <person name="Guy L."/>
            <person name="Ettema T.J."/>
        </authorList>
    </citation>
    <scope>NUCLEOTIDE SEQUENCE</scope>
</reference>
<organism evidence="1">
    <name type="scientific">marine sediment metagenome</name>
    <dbReference type="NCBI Taxonomy" id="412755"/>
    <lineage>
        <taxon>unclassified sequences</taxon>
        <taxon>metagenomes</taxon>
        <taxon>ecological metagenomes</taxon>
    </lineage>
</organism>
<accession>A0A0F9G925</accession>
<name>A0A0F9G925_9ZZZZ</name>
<protein>
    <submittedName>
        <fullName evidence="1">Uncharacterized protein</fullName>
    </submittedName>
</protein>
<dbReference type="AlphaFoldDB" id="A0A0F9G925"/>
<dbReference type="EMBL" id="LAZR01027338">
    <property type="protein sequence ID" value="KKL66025.1"/>
    <property type="molecule type" value="Genomic_DNA"/>
</dbReference>
<gene>
    <name evidence="1" type="ORF">LCGC14_2149130</name>
</gene>